<dbReference type="SUPFAM" id="SSF52833">
    <property type="entry name" value="Thioredoxin-like"/>
    <property type="match status" value="1"/>
</dbReference>
<dbReference type="Proteomes" id="UP001378242">
    <property type="component" value="Unassembled WGS sequence"/>
</dbReference>
<proteinExistence type="predicted"/>
<dbReference type="Pfam" id="PF01323">
    <property type="entry name" value="DSBA"/>
    <property type="match status" value="1"/>
</dbReference>
<accession>A0ABU9GBM5</accession>
<comment type="caution">
    <text evidence="2">The sequence shown here is derived from an EMBL/GenBank/DDBJ whole genome shotgun (WGS) entry which is preliminary data.</text>
</comment>
<evidence type="ECO:0000259" key="1">
    <source>
        <dbReference type="Pfam" id="PF01323"/>
    </source>
</evidence>
<name>A0ABU9GBM5_COBMA</name>
<dbReference type="InterPro" id="IPR036249">
    <property type="entry name" value="Thioredoxin-like_sf"/>
</dbReference>
<dbReference type="Gene3D" id="3.40.30.10">
    <property type="entry name" value="Glutaredoxin"/>
    <property type="match status" value="1"/>
</dbReference>
<dbReference type="PANTHER" id="PTHR13887">
    <property type="entry name" value="GLUTATHIONE S-TRANSFERASE KAPPA"/>
    <property type="match status" value="1"/>
</dbReference>
<dbReference type="InterPro" id="IPR001853">
    <property type="entry name" value="DSBA-like_thioredoxin_dom"/>
</dbReference>
<feature type="domain" description="DSBA-like thioredoxin" evidence="1">
    <location>
        <begin position="7"/>
        <end position="208"/>
    </location>
</feature>
<organism evidence="2 3">
    <name type="scientific">Cobetia marina</name>
    <name type="common">Deleya marina</name>
    <dbReference type="NCBI Taxonomy" id="28258"/>
    <lineage>
        <taxon>Bacteria</taxon>
        <taxon>Pseudomonadati</taxon>
        <taxon>Pseudomonadota</taxon>
        <taxon>Gammaproteobacteria</taxon>
        <taxon>Oceanospirillales</taxon>
        <taxon>Halomonadaceae</taxon>
        <taxon>Cobetia</taxon>
    </lineage>
</organism>
<keyword evidence="3" id="KW-1185">Reference proteome</keyword>
<protein>
    <submittedName>
        <fullName evidence="2">DsbA family oxidoreductase</fullName>
    </submittedName>
</protein>
<dbReference type="EMBL" id="JBAKAP010000003">
    <property type="protein sequence ID" value="MEL0615880.1"/>
    <property type="molecule type" value="Genomic_DNA"/>
</dbReference>
<reference evidence="2 3" key="1">
    <citation type="submission" date="2024-02" db="EMBL/GenBank/DDBJ databases">
        <title>Bacteria isolated from the canopy kelp, Nereocystis luetkeana.</title>
        <authorList>
            <person name="Pfister C.A."/>
            <person name="Younker I.T."/>
            <person name="Light S.H."/>
        </authorList>
    </citation>
    <scope>NUCLEOTIDE SEQUENCE [LARGE SCALE GENOMIC DNA]</scope>
    <source>
        <strain evidence="2 3">TI.5.07</strain>
    </source>
</reference>
<sequence length="216" mass="24387">MQDKLKIDIVSDVMCPWCVIGYKRLESAIQSLGLEDSVEIEWQPFELNPDMPAHGENLRAHIERKYDTTPKASAEARRNLTALAAEEGLVFNFFDDMRMVNTLELHVLLEYAAEQGMQHDLMMQFYADYFTLQKDMSDRAVMADSLAAVGLDATEGLAQLDDPEALQQVRAREAHWQQMGISSVPTFVFNRRSALNGAQPKEVFEQVLSELSGDQA</sequence>
<dbReference type="RefSeq" id="WP_176494474.1">
    <property type="nucleotide sequence ID" value="NZ_CP173426.1"/>
</dbReference>
<dbReference type="CDD" id="cd03024">
    <property type="entry name" value="DsbA_FrnE"/>
    <property type="match status" value="1"/>
</dbReference>
<evidence type="ECO:0000313" key="3">
    <source>
        <dbReference type="Proteomes" id="UP001378242"/>
    </source>
</evidence>
<gene>
    <name evidence="2" type="ORF">V6243_03485</name>
</gene>
<evidence type="ECO:0000313" key="2">
    <source>
        <dbReference type="EMBL" id="MEL0615880.1"/>
    </source>
</evidence>
<dbReference type="PANTHER" id="PTHR13887:SF41">
    <property type="entry name" value="THIOREDOXIN SUPERFAMILY PROTEIN"/>
    <property type="match status" value="1"/>
</dbReference>